<protein>
    <submittedName>
        <fullName evidence="6">Uncharacterized protein LOC102801930</fullName>
    </submittedName>
</protein>
<evidence type="ECO:0000259" key="4">
    <source>
        <dbReference type="PROSITE" id="PS50042"/>
    </source>
</evidence>
<keyword evidence="3" id="KW-0114">cAMP</keyword>
<evidence type="ECO:0000313" key="5">
    <source>
        <dbReference type="Proteomes" id="UP000694865"/>
    </source>
</evidence>
<dbReference type="GeneID" id="102801930"/>
<dbReference type="Pfam" id="PF00027">
    <property type="entry name" value="cNMP_binding"/>
    <property type="match status" value="2"/>
</dbReference>
<dbReference type="InterPro" id="IPR018490">
    <property type="entry name" value="cNMP-bd_dom_sf"/>
</dbReference>
<dbReference type="PROSITE" id="PS50042">
    <property type="entry name" value="CNMP_BINDING_3"/>
    <property type="match status" value="2"/>
</dbReference>
<dbReference type="RefSeq" id="XP_006825238.1">
    <property type="nucleotide sequence ID" value="XM_006825175.1"/>
</dbReference>
<dbReference type="PANTHER" id="PTHR11635">
    <property type="entry name" value="CAMP-DEPENDENT PROTEIN KINASE REGULATORY CHAIN"/>
    <property type="match status" value="1"/>
</dbReference>
<accession>A0ABM0MYZ7</accession>
<evidence type="ECO:0000313" key="6">
    <source>
        <dbReference type="RefSeq" id="XP_006825238.1"/>
    </source>
</evidence>
<gene>
    <name evidence="6" type="primary">LOC102801930</name>
</gene>
<keyword evidence="2" id="KW-0547">Nucleotide-binding</keyword>
<comment type="similarity">
    <text evidence="1">Belongs to the cAMP-dependent kinase regulatory chain family.</text>
</comment>
<keyword evidence="2" id="KW-0116">cAMP-binding</keyword>
<evidence type="ECO:0000256" key="2">
    <source>
        <dbReference type="ARBA" id="ARBA00022566"/>
    </source>
</evidence>
<feature type="domain" description="Cyclic nucleotide-binding" evidence="4">
    <location>
        <begin position="43"/>
        <end position="116"/>
    </location>
</feature>
<dbReference type="InterPro" id="IPR050503">
    <property type="entry name" value="cAMP-dep_PK_reg_su-like"/>
</dbReference>
<dbReference type="SUPFAM" id="SSF51206">
    <property type="entry name" value="cAMP-binding domain-like"/>
    <property type="match status" value="2"/>
</dbReference>
<proteinExistence type="inferred from homology"/>
<reference evidence="6" key="1">
    <citation type="submission" date="2025-08" db="UniProtKB">
        <authorList>
            <consortium name="RefSeq"/>
        </authorList>
    </citation>
    <scope>IDENTIFICATION</scope>
    <source>
        <tissue evidence="6">Testes</tissue>
    </source>
</reference>
<keyword evidence="5" id="KW-1185">Reference proteome</keyword>
<evidence type="ECO:0000256" key="1">
    <source>
        <dbReference type="ARBA" id="ARBA00005753"/>
    </source>
</evidence>
<dbReference type="Gene3D" id="2.60.120.10">
    <property type="entry name" value="Jelly Rolls"/>
    <property type="match status" value="2"/>
</dbReference>
<sequence>METSRAHGTVIVEIIELTEDAVKFFDRIARHVERLDIKKQTDILNKGDKALGIFIVVRGEAEVVSQNGKDVIATISEGDYFGEISVLFKVPCTARVRVPQKAILLFLPVEKANKVLHRVQIELQEYYKLRKYMHLDADTRVDQTILQTEIAKEALKQVRKAILLFLPVEKANKVLHRVQIELQEYYKLRKYMHLDADTRVDQTILQTEIAKEALKQVPMLESWSDESLSYIISNIAKLHNPIVLYPTNSCLIHQKDPSREICILVRGKVSVVDGKKVITTIDTKKSPICVGEEGLFTNTDRAVTFKTLTVCHVIKIDKAALIETIHKFEWMQEHIILDLWTPG</sequence>
<dbReference type="InterPro" id="IPR000595">
    <property type="entry name" value="cNMP-bd_dom"/>
</dbReference>
<feature type="domain" description="Cyclic nucleotide-binding" evidence="4">
    <location>
        <begin position="219"/>
        <end position="325"/>
    </location>
</feature>
<dbReference type="PANTHER" id="PTHR11635:SF152">
    <property type="entry name" value="CAMP-DEPENDENT PROTEIN KINASE TYPE I REGULATORY SUBUNIT-RELATED"/>
    <property type="match status" value="1"/>
</dbReference>
<name>A0ABM0MYZ7_SACKO</name>
<organism evidence="5 6">
    <name type="scientific">Saccoglossus kowalevskii</name>
    <name type="common">Acorn worm</name>
    <dbReference type="NCBI Taxonomy" id="10224"/>
    <lineage>
        <taxon>Eukaryota</taxon>
        <taxon>Metazoa</taxon>
        <taxon>Hemichordata</taxon>
        <taxon>Enteropneusta</taxon>
        <taxon>Harrimaniidae</taxon>
        <taxon>Saccoglossus</taxon>
    </lineage>
</organism>
<dbReference type="Proteomes" id="UP000694865">
    <property type="component" value="Unplaced"/>
</dbReference>
<dbReference type="InterPro" id="IPR014710">
    <property type="entry name" value="RmlC-like_jellyroll"/>
</dbReference>
<dbReference type="SMART" id="SM00100">
    <property type="entry name" value="cNMP"/>
    <property type="match status" value="2"/>
</dbReference>
<evidence type="ECO:0000256" key="3">
    <source>
        <dbReference type="ARBA" id="ARBA00023149"/>
    </source>
</evidence>
<dbReference type="CDD" id="cd00038">
    <property type="entry name" value="CAP_ED"/>
    <property type="match status" value="2"/>
</dbReference>